<organism evidence="10 11">
    <name type="scientific">Anoxybacter fermentans</name>
    <dbReference type="NCBI Taxonomy" id="1323375"/>
    <lineage>
        <taxon>Bacteria</taxon>
        <taxon>Bacillati</taxon>
        <taxon>Bacillota</taxon>
        <taxon>Clostridia</taxon>
        <taxon>Halanaerobiales</taxon>
        <taxon>Anoxybacter</taxon>
    </lineage>
</organism>
<evidence type="ECO:0000313" key="10">
    <source>
        <dbReference type="EMBL" id="AZR73154.1"/>
    </source>
</evidence>
<dbReference type="RefSeq" id="WP_127016488.1">
    <property type="nucleotide sequence ID" value="NZ_CP016379.1"/>
</dbReference>
<dbReference type="Pfam" id="PF02130">
    <property type="entry name" value="YbeY"/>
    <property type="match status" value="1"/>
</dbReference>
<dbReference type="GO" id="GO:0006364">
    <property type="term" value="P:rRNA processing"/>
    <property type="evidence" value="ECO:0007669"/>
    <property type="project" value="UniProtKB-UniRule"/>
</dbReference>
<dbReference type="GO" id="GO:0004521">
    <property type="term" value="F:RNA endonuclease activity"/>
    <property type="evidence" value="ECO:0007669"/>
    <property type="project" value="UniProtKB-UniRule"/>
</dbReference>
<keyword evidence="3 9" id="KW-0698">rRNA processing</keyword>
<evidence type="ECO:0000256" key="7">
    <source>
        <dbReference type="ARBA" id="ARBA00022801"/>
    </source>
</evidence>
<protein>
    <recommendedName>
        <fullName evidence="9">Endoribonuclease YbeY</fullName>
        <ecNumber evidence="9">3.1.-.-</ecNumber>
    </recommendedName>
</protein>
<dbReference type="AlphaFoldDB" id="A0A3Q9HQ78"/>
<feature type="binding site" evidence="9">
    <location>
        <position position="107"/>
    </location>
    <ligand>
        <name>Zn(2+)</name>
        <dbReference type="ChEBI" id="CHEBI:29105"/>
        <note>catalytic</note>
    </ligand>
</feature>
<evidence type="ECO:0000256" key="1">
    <source>
        <dbReference type="ARBA" id="ARBA00010875"/>
    </source>
</evidence>
<dbReference type="KEGG" id="aft:BBF96_07010"/>
<evidence type="ECO:0000256" key="6">
    <source>
        <dbReference type="ARBA" id="ARBA00022759"/>
    </source>
</evidence>
<evidence type="ECO:0000256" key="5">
    <source>
        <dbReference type="ARBA" id="ARBA00022723"/>
    </source>
</evidence>
<dbReference type="SUPFAM" id="SSF55486">
    <property type="entry name" value="Metalloproteases ('zincins'), catalytic domain"/>
    <property type="match status" value="1"/>
</dbReference>
<keyword evidence="9" id="KW-0963">Cytoplasm</keyword>
<reference evidence="10 11" key="1">
    <citation type="submission" date="2016-07" db="EMBL/GenBank/DDBJ databases">
        <title>Genome and transcriptome analysis of iron-reducing fermentative bacteria Anoxybacter fermentans.</title>
        <authorList>
            <person name="Zeng X."/>
            <person name="Shao Z."/>
        </authorList>
    </citation>
    <scope>NUCLEOTIDE SEQUENCE [LARGE SCALE GENOMIC DNA]</scope>
    <source>
        <strain evidence="10 11">DY22613</strain>
    </source>
</reference>
<name>A0A3Q9HQ78_9FIRM</name>
<evidence type="ECO:0000256" key="8">
    <source>
        <dbReference type="ARBA" id="ARBA00022833"/>
    </source>
</evidence>
<dbReference type="InterPro" id="IPR023091">
    <property type="entry name" value="MetalPrtase_cat_dom_sf_prd"/>
</dbReference>
<comment type="cofactor">
    <cofactor evidence="9">
        <name>Zn(2+)</name>
        <dbReference type="ChEBI" id="CHEBI:29105"/>
    </cofactor>
    <text evidence="9">Binds 1 zinc ion.</text>
</comment>
<dbReference type="EC" id="3.1.-.-" evidence="9"/>
<comment type="function">
    <text evidence="9">Single strand-specific metallo-endoribonuclease involved in late-stage 70S ribosome quality control and in maturation of the 3' terminus of the 16S rRNA.</text>
</comment>
<evidence type="ECO:0000256" key="3">
    <source>
        <dbReference type="ARBA" id="ARBA00022552"/>
    </source>
</evidence>
<proteinExistence type="inferred from homology"/>
<comment type="subcellular location">
    <subcellularLocation>
        <location evidence="9">Cytoplasm</location>
    </subcellularLocation>
</comment>
<evidence type="ECO:0000313" key="11">
    <source>
        <dbReference type="Proteomes" id="UP000267250"/>
    </source>
</evidence>
<dbReference type="HAMAP" id="MF_00009">
    <property type="entry name" value="Endoribonucl_YbeY"/>
    <property type="match status" value="1"/>
</dbReference>
<dbReference type="PROSITE" id="PS01306">
    <property type="entry name" value="UPF0054"/>
    <property type="match status" value="1"/>
</dbReference>
<dbReference type="OrthoDB" id="9807740at2"/>
<keyword evidence="6 9" id="KW-0255">Endonuclease</keyword>
<comment type="similarity">
    <text evidence="1 9">Belongs to the endoribonuclease YbeY family.</text>
</comment>
<dbReference type="PANTHER" id="PTHR46986">
    <property type="entry name" value="ENDORIBONUCLEASE YBEY, CHLOROPLASTIC"/>
    <property type="match status" value="1"/>
</dbReference>
<dbReference type="NCBIfam" id="TIGR00043">
    <property type="entry name" value="rRNA maturation RNase YbeY"/>
    <property type="match status" value="1"/>
</dbReference>
<dbReference type="InterPro" id="IPR020549">
    <property type="entry name" value="YbeY_CS"/>
</dbReference>
<dbReference type="GO" id="GO:0005737">
    <property type="term" value="C:cytoplasm"/>
    <property type="evidence" value="ECO:0007669"/>
    <property type="project" value="UniProtKB-SubCell"/>
</dbReference>
<dbReference type="InterPro" id="IPR002036">
    <property type="entry name" value="YbeY"/>
</dbReference>
<keyword evidence="11" id="KW-1185">Reference proteome</keyword>
<feature type="binding site" evidence="9">
    <location>
        <position position="117"/>
    </location>
    <ligand>
        <name>Zn(2+)</name>
        <dbReference type="ChEBI" id="CHEBI:29105"/>
        <note>catalytic</note>
    </ligand>
</feature>
<dbReference type="Proteomes" id="UP000267250">
    <property type="component" value="Chromosome"/>
</dbReference>
<dbReference type="EMBL" id="CP016379">
    <property type="protein sequence ID" value="AZR73154.1"/>
    <property type="molecule type" value="Genomic_DNA"/>
</dbReference>
<keyword evidence="4 9" id="KW-0540">Nuclease</keyword>
<dbReference type="PANTHER" id="PTHR46986:SF1">
    <property type="entry name" value="ENDORIBONUCLEASE YBEY, CHLOROPLASTIC"/>
    <property type="match status" value="1"/>
</dbReference>
<accession>A0A3Q9HQ78</accession>
<gene>
    <name evidence="9" type="primary">ybeY</name>
    <name evidence="10" type="ORF">BBF96_07010</name>
</gene>
<keyword evidence="2 9" id="KW-0690">Ribosome biogenesis</keyword>
<dbReference type="GO" id="GO:0008270">
    <property type="term" value="F:zinc ion binding"/>
    <property type="evidence" value="ECO:0007669"/>
    <property type="project" value="UniProtKB-UniRule"/>
</dbReference>
<evidence type="ECO:0000256" key="2">
    <source>
        <dbReference type="ARBA" id="ARBA00022517"/>
    </source>
</evidence>
<dbReference type="GO" id="GO:0004222">
    <property type="term" value="F:metalloendopeptidase activity"/>
    <property type="evidence" value="ECO:0007669"/>
    <property type="project" value="InterPro"/>
</dbReference>
<evidence type="ECO:0000256" key="9">
    <source>
        <dbReference type="HAMAP-Rule" id="MF_00009"/>
    </source>
</evidence>
<dbReference type="Gene3D" id="3.40.390.30">
    <property type="entry name" value="Metalloproteases ('zincins'), catalytic domain"/>
    <property type="match status" value="1"/>
</dbReference>
<feature type="binding site" evidence="9">
    <location>
        <position position="111"/>
    </location>
    <ligand>
        <name>Zn(2+)</name>
        <dbReference type="ChEBI" id="CHEBI:29105"/>
        <note>catalytic</note>
    </ligand>
</feature>
<keyword evidence="5 9" id="KW-0479">Metal-binding</keyword>
<evidence type="ECO:0000256" key="4">
    <source>
        <dbReference type="ARBA" id="ARBA00022722"/>
    </source>
</evidence>
<keyword evidence="7 9" id="KW-0378">Hydrolase</keyword>
<keyword evidence="8 9" id="KW-0862">Zinc</keyword>
<sequence length="142" mass="16578">MEILINNHNIEAFTPELEDLVRKVVQHAADVEDRKDALEVSILITNNAEIQKLNAKYRQINAPTDVLSFPMDEEYLGDIVISMDKVIEQAEEYGHSIERELAFLTVHGMLHLFGYDHIEEEDRVLMRQREEEILNQLGIYRE</sequence>